<feature type="transmembrane region" description="Helical" evidence="1">
    <location>
        <begin position="56"/>
        <end position="75"/>
    </location>
</feature>
<proteinExistence type="predicted"/>
<feature type="non-terminal residue" evidence="3">
    <location>
        <position position="122"/>
    </location>
</feature>
<accession>A0AAV5TCD3</accession>
<dbReference type="Gene3D" id="1.20.1280.290">
    <property type="match status" value="1"/>
</dbReference>
<comment type="caution">
    <text evidence="3">The sequence shown here is derived from an EMBL/GenBank/DDBJ whole genome shotgun (WGS) entry which is preliminary data.</text>
</comment>
<feature type="transmembrane region" description="Helical" evidence="1">
    <location>
        <begin position="81"/>
        <end position="104"/>
    </location>
</feature>
<evidence type="ECO:0000256" key="1">
    <source>
        <dbReference type="SAM" id="Phobius"/>
    </source>
</evidence>
<gene>
    <name evidence="3" type="ORF">PENTCL1PPCAC_15013</name>
</gene>
<organism evidence="3 4">
    <name type="scientific">Pristionchus entomophagus</name>
    <dbReference type="NCBI Taxonomy" id="358040"/>
    <lineage>
        <taxon>Eukaryota</taxon>
        <taxon>Metazoa</taxon>
        <taxon>Ecdysozoa</taxon>
        <taxon>Nematoda</taxon>
        <taxon>Chromadorea</taxon>
        <taxon>Rhabditida</taxon>
        <taxon>Rhabditina</taxon>
        <taxon>Diplogasteromorpha</taxon>
        <taxon>Diplogasteroidea</taxon>
        <taxon>Neodiplogasteridae</taxon>
        <taxon>Pristionchus</taxon>
    </lineage>
</organism>
<name>A0AAV5TCD3_9BILA</name>
<keyword evidence="1" id="KW-0472">Membrane</keyword>
<protein>
    <recommendedName>
        <fullName evidence="5">Sugar transporter SWEET1</fullName>
    </recommendedName>
</protein>
<evidence type="ECO:0000313" key="4">
    <source>
        <dbReference type="Proteomes" id="UP001432027"/>
    </source>
</evidence>
<dbReference type="AlphaFoldDB" id="A0AAV5TCD3"/>
<dbReference type="EMBL" id="BTSX01000004">
    <property type="protein sequence ID" value="GMS92838.1"/>
    <property type="molecule type" value="Genomic_DNA"/>
</dbReference>
<evidence type="ECO:0000256" key="2">
    <source>
        <dbReference type="SAM" id="SignalP"/>
    </source>
</evidence>
<evidence type="ECO:0008006" key="5">
    <source>
        <dbReference type="Google" id="ProtNLM"/>
    </source>
</evidence>
<keyword evidence="4" id="KW-1185">Reference proteome</keyword>
<reference evidence="3" key="1">
    <citation type="submission" date="2023-10" db="EMBL/GenBank/DDBJ databases">
        <title>Genome assembly of Pristionchus species.</title>
        <authorList>
            <person name="Yoshida K."/>
            <person name="Sommer R.J."/>
        </authorList>
    </citation>
    <scope>NUCLEOTIDE SEQUENCE</scope>
    <source>
        <strain evidence="3">RS0144</strain>
    </source>
</reference>
<dbReference type="Pfam" id="PF03083">
    <property type="entry name" value="MtN3_slv"/>
    <property type="match status" value="1"/>
</dbReference>
<feature type="chain" id="PRO_5043316151" description="Sugar transporter SWEET1" evidence="2">
    <location>
        <begin position="23"/>
        <end position="122"/>
    </location>
</feature>
<keyword evidence="1" id="KW-1133">Transmembrane helix</keyword>
<dbReference type="Proteomes" id="UP001432027">
    <property type="component" value="Unassembled WGS sequence"/>
</dbReference>
<keyword evidence="1" id="KW-0812">Transmembrane</keyword>
<evidence type="ECO:0000313" key="3">
    <source>
        <dbReference type="EMBL" id="GMS92838.1"/>
    </source>
</evidence>
<feature type="signal peptide" evidence="2">
    <location>
        <begin position="1"/>
        <end position="22"/>
    </location>
</feature>
<feature type="non-terminal residue" evidence="3">
    <location>
        <position position="1"/>
    </location>
</feature>
<sequence length="122" mass="13408">GVIGALVAVLAYVATLNPEDQADRMGAIAGVAQNLRLIGALYHIKSVFDMKTTEYVPYHMTFAMTFFILQMTLYSVLSGNYYMTVGSIPGLLLCGLNLSLYVIYPPITWKVPILGTQQRAVE</sequence>
<dbReference type="InterPro" id="IPR004316">
    <property type="entry name" value="SWEET_rpt"/>
</dbReference>
<dbReference type="GO" id="GO:0016020">
    <property type="term" value="C:membrane"/>
    <property type="evidence" value="ECO:0007669"/>
    <property type="project" value="InterPro"/>
</dbReference>
<keyword evidence="2" id="KW-0732">Signal</keyword>